<reference evidence="3" key="3">
    <citation type="submission" date="2022-01" db="EMBL/GenBank/DDBJ databases">
        <authorList>
            <person name="Rubenstein D.R."/>
        </authorList>
    </citation>
    <scope>NUCLEOTIDE SEQUENCE</scope>
    <source>
        <strain evidence="3">SS15</strain>
        <tissue evidence="3">Liver</tissue>
    </source>
</reference>
<feature type="region of interest" description="Disordered" evidence="1">
    <location>
        <begin position="1"/>
        <end position="51"/>
    </location>
</feature>
<evidence type="ECO:0000313" key="3">
    <source>
        <dbReference type="EMBL" id="KAI1237346.1"/>
    </source>
</evidence>
<keyword evidence="4" id="KW-1185">Reference proteome</keyword>
<evidence type="ECO:0000313" key="2">
    <source>
        <dbReference type="EMBL" id="KAG0128555.1"/>
    </source>
</evidence>
<gene>
    <name evidence="3" type="ORF">IHE44_0014611</name>
    <name evidence="2" type="ORF">IHE44_001499</name>
</gene>
<proteinExistence type="predicted"/>
<dbReference type="EMBL" id="JADDUC020000008">
    <property type="protein sequence ID" value="KAI1237346.1"/>
    <property type="molecule type" value="Genomic_DNA"/>
</dbReference>
<evidence type="ECO:0000256" key="1">
    <source>
        <dbReference type="SAM" id="MobiDB-lite"/>
    </source>
</evidence>
<reference evidence="3 4" key="2">
    <citation type="journal article" date="2021" name="J. Hered.">
        <title>Feather Gene Expression Elucidates the Developmental Basis of Plumage Iridescence in African Starlings.</title>
        <authorList>
            <person name="Rubenstein D.R."/>
            <person name="Corvelo A."/>
            <person name="MacManes M.D."/>
            <person name="Maia R."/>
            <person name="Narzisi G."/>
            <person name="Rousaki A."/>
            <person name="Vandenabeele P."/>
            <person name="Shawkey M.D."/>
            <person name="Solomon J."/>
        </authorList>
    </citation>
    <scope>NUCLEOTIDE SEQUENCE [LARGE SCALE GENOMIC DNA]</scope>
    <source>
        <strain evidence="3">SS15</strain>
    </source>
</reference>
<evidence type="ECO:0000313" key="4">
    <source>
        <dbReference type="Proteomes" id="UP000618051"/>
    </source>
</evidence>
<reference evidence="2" key="1">
    <citation type="submission" date="2020-10" db="EMBL/GenBank/DDBJ databases">
        <title>Feather gene expression reveals the developmental basis of iridescence in African starlings.</title>
        <authorList>
            <person name="Rubenstein D.R."/>
        </authorList>
    </citation>
    <scope>NUCLEOTIDE SEQUENCE</scope>
    <source>
        <strain evidence="2">SS15</strain>
        <tissue evidence="2">Liver</tissue>
    </source>
</reference>
<dbReference type="OrthoDB" id="10037288at2759"/>
<organism evidence="2">
    <name type="scientific">Lamprotornis superbus</name>
    <dbReference type="NCBI Taxonomy" id="245042"/>
    <lineage>
        <taxon>Eukaryota</taxon>
        <taxon>Metazoa</taxon>
        <taxon>Chordata</taxon>
        <taxon>Craniata</taxon>
        <taxon>Vertebrata</taxon>
        <taxon>Euteleostomi</taxon>
        <taxon>Archelosauria</taxon>
        <taxon>Archosauria</taxon>
        <taxon>Dinosauria</taxon>
        <taxon>Saurischia</taxon>
        <taxon>Theropoda</taxon>
        <taxon>Coelurosauria</taxon>
        <taxon>Aves</taxon>
        <taxon>Neognathae</taxon>
        <taxon>Neoaves</taxon>
        <taxon>Telluraves</taxon>
        <taxon>Australaves</taxon>
        <taxon>Passeriformes</taxon>
        <taxon>Sturnidae</taxon>
        <taxon>Lamprotornis</taxon>
    </lineage>
</organism>
<dbReference type="AlphaFoldDB" id="A0A835P1V1"/>
<dbReference type="EMBL" id="JADDUC010000013">
    <property type="protein sequence ID" value="KAG0128555.1"/>
    <property type="molecule type" value="Genomic_DNA"/>
</dbReference>
<comment type="caution">
    <text evidence="2">The sequence shown here is derived from an EMBL/GenBank/DDBJ whole genome shotgun (WGS) entry which is preliminary data.</text>
</comment>
<dbReference type="Proteomes" id="UP000618051">
    <property type="component" value="Unassembled WGS sequence"/>
</dbReference>
<accession>A0A835P1V1</accession>
<name>A0A835P1V1_9PASS</name>
<feature type="compositionally biased region" description="Polar residues" evidence="1">
    <location>
        <begin position="33"/>
        <end position="45"/>
    </location>
</feature>
<protein>
    <submittedName>
        <fullName evidence="2">Uncharacterized protein</fullName>
    </submittedName>
</protein>
<sequence length="133" mass="14199">MKFATFHSMAKQSSEEPAAPGMSTDPAAPGMSTDLQASTTLSPCDSDSLAPRRGQDVVVAAWMRRALPSSYRRLLPAGLEPRSQKKASRCCVRTALSTYLLLLTAGQGLLMYKGNNNLARALLSAPGDTGKRE</sequence>